<keyword evidence="1" id="KW-0472">Membrane</keyword>
<feature type="transmembrane region" description="Helical" evidence="1">
    <location>
        <begin position="9"/>
        <end position="31"/>
    </location>
</feature>
<dbReference type="EMBL" id="JBBDGN010000001">
    <property type="protein sequence ID" value="MEJ1090596.1"/>
    <property type="molecule type" value="Genomic_DNA"/>
</dbReference>
<reference evidence="2 3" key="1">
    <citation type="submission" date="2024-02" db="EMBL/GenBank/DDBJ databases">
        <authorList>
            <person name="Saticioglu I.B."/>
        </authorList>
    </citation>
    <scope>NUCLEOTIDE SEQUENCE [LARGE SCALE GENOMIC DNA]</scope>
    <source>
        <strain evidence="2 3">Mu-43</strain>
    </source>
</reference>
<evidence type="ECO:0000256" key="1">
    <source>
        <dbReference type="SAM" id="Phobius"/>
    </source>
</evidence>
<feature type="transmembrane region" description="Helical" evidence="1">
    <location>
        <begin position="95"/>
        <end position="114"/>
    </location>
</feature>
<comment type="caution">
    <text evidence="2">The sequence shown here is derived from an EMBL/GenBank/DDBJ whole genome shotgun (WGS) entry which is preliminary data.</text>
</comment>
<evidence type="ECO:0000313" key="3">
    <source>
        <dbReference type="Proteomes" id="UP001366085"/>
    </source>
</evidence>
<feature type="transmembrane region" description="Helical" evidence="1">
    <location>
        <begin position="120"/>
        <end position="138"/>
    </location>
</feature>
<keyword evidence="1" id="KW-1133">Transmembrane helix</keyword>
<sequence length="144" mass="15613">MGYGERNSWIGLVVAIASITVYLLLVVPQLASTPVADIDWAQPMLWTIVGGIVASVLAGIVWGTLVRMRHDDDRPVEDVRDRDISRMGSRVGQGFLVLGILGALVLCALTAEWFWIAQTLYVGAALSALVDCTARVIVYRTGMP</sequence>
<keyword evidence="1" id="KW-0812">Transmembrane</keyword>
<feature type="transmembrane region" description="Helical" evidence="1">
    <location>
        <begin position="43"/>
        <end position="65"/>
    </location>
</feature>
<protein>
    <submittedName>
        <fullName evidence="2">Uncharacterized protein</fullName>
    </submittedName>
</protein>
<keyword evidence="3" id="KW-1185">Reference proteome</keyword>
<dbReference type="RefSeq" id="WP_337317124.1">
    <property type="nucleotide sequence ID" value="NZ_JBBDGN010000001.1"/>
</dbReference>
<gene>
    <name evidence="2" type="ORF">WDU93_02730</name>
</gene>
<accession>A0ABU8LJ16</accession>
<proteinExistence type="predicted"/>
<dbReference type="Proteomes" id="UP001366085">
    <property type="component" value="Unassembled WGS sequence"/>
</dbReference>
<organism evidence="2 3">
    <name type="scientific">Microbacterium istanbulense</name>
    <dbReference type="NCBI Taxonomy" id="3122049"/>
    <lineage>
        <taxon>Bacteria</taxon>
        <taxon>Bacillati</taxon>
        <taxon>Actinomycetota</taxon>
        <taxon>Actinomycetes</taxon>
        <taxon>Micrococcales</taxon>
        <taxon>Microbacteriaceae</taxon>
        <taxon>Microbacterium</taxon>
    </lineage>
</organism>
<evidence type="ECO:0000313" key="2">
    <source>
        <dbReference type="EMBL" id="MEJ1090596.1"/>
    </source>
</evidence>
<name>A0ABU8LJ16_9MICO</name>